<dbReference type="EMBL" id="ALAN01000059">
    <property type="protein sequence ID" value="ETI69052.1"/>
    <property type="molecule type" value="Genomic_DNA"/>
</dbReference>
<gene>
    <name evidence="1" type="ORF">BAVI_09831</name>
</gene>
<proteinExistence type="predicted"/>
<name>A0AB94IPW5_9BACI</name>
<dbReference type="AlphaFoldDB" id="A0AB94IPW5"/>
<sequence>MDNYCFQSRNISFLLPAFRELKQTYGSTCEKWLGHNSTFTFWFERLKDDRLKLTLEIGPLNVEQRLGNIKTLESLVLQFSPKSKQTTSRYTRLFSKSKLITNWDDEETLYVNGRVVQ</sequence>
<evidence type="ECO:0000313" key="2">
    <source>
        <dbReference type="Proteomes" id="UP000018877"/>
    </source>
</evidence>
<organism evidence="1 2">
    <name type="scientific">Neobacillus vireti LMG 21834</name>
    <dbReference type="NCBI Taxonomy" id="1131730"/>
    <lineage>
        <taxon>Bacteria</taxon>
        <taxon>Bacillati</taxon>
        <taxon>Bacillota</taxon>
        <taxon>Bacilli</taxon>
        <taxon>Bacillales</taxon>
        <taxon>Bacillaceae</taxon>
        <taxon>Neobacillus</taxon>
    </lineage>
</organism>
<accession>A0AB94IPW5</accession>
<reference evidence="1 2" key="1">
    <citation type="journal article" date="2014" name="Environ. Microbiol.">
        <title>The nitrate-ammonifying and nosZ-carrying bacterium Bacillus vireti is a potent source and sink for nitric and nitrous oxide under high nitrate conditions.</title>
        <authorList>
            <person name="Mania D."/>
            <person name="Heylen K."/>
            <person name="van Spanning R.J."/>
            <person name="Frostegard A."/>
        </authorList>
    </citation>
    <scope>NUCLEOTIDE SEQUENCE [LARGE SCALE GENOMIC DNA]</scope>
    <source>
        <strain evidence="1 2">LMG 21834</strain>
    </source>
</reference>
<dbReference type="Proteomes" id="UP000018877">
    <property type="component" value="Unassembled WGS sequence"/>
</dbReference>
<dbReference type="RefSeq" id="WP_024028166.1">
    <property type="nucleotide sequence ID" value="NZ_ALAN01000059.1"/>
</dbReference>
<comment type="caution">
    <text evidence="1">The sequence shown here is derived from an EMBL/GenBank/DDBJ whole genome shotgun (WGS) entry which is preliminary data.</text>
</comment>
<keyword evidence="2" id="KW-1185">Reference proteome</keyword>
<evidence type="ECO:0000313" key="1">
    <source>
        <dbReference type="EMBL" id="ETI69052.1"/>
    </source>
</evidence>
<protein>
    <submittedName>
        <fullName evidence="1">Uncharacterized protein</fullName>
    </submittedName>
</protein>